<evidence type="ECO:0000256" key="1">
    <source>
        <dbReference type="SAM" id="MobiDB-lite"/>
    </source>
</evidence>
<reference evidence="2" key="1">
    <citation type="journal article" date="2018" name="DNA Res.">
        <title>Multiple hybrid de novo genome assembly of finger millet, an orphan allotetraploid crop.</title>
        <authorList>
            <person name="Hatakeyama M."/>
            <person name="Aluri S."/>
            <person name="Balachadran M.T."/>
            <person name="Sivarajan S.R."/>
            <person name="Patrignani A."/>
            <person name="Gruter S."/>
            <person name="Poveda L."/>
            <person name="Shimizu-Inatsugi R."/>
            <person name="Baeten J."/>
            <person name="Francoijs K.J."/>
            <person name="Nataraja K.N."/>
            <person name="Reddy Y.A.N."/>
            <person name="Phadnis S."/>
            <person name="Ravikumar R.L."/>
            <person name="Schlapbach R."/>
            <person name="Sreeman S.M."/>
            <person name="Shimizu K.K."/>
        </authorList>
    </citation>
    <scope>NUCLEOTIDE SEQUENCE</scope>
</reference>
<protein>
    <submittedName>
        <fullName evidence="2">Uncharacterized protein</fullName>
    </submittedName>
</protein>
<feature type="region of interest" description="Disordered" evidence="1">
    <location>
        <begin position="310"/>
        <end position="336"/>
    </location>
</feature>
<sequence length="428" mass="47313">MPSGSANINEYEQRRLENVERNKRRLTKLNIHDTLNEMAQVTPKKTTKKKHNTRTATTEPPTLHPRQRRNYVEFQREQVVLDDLDVIGNFLSNNEDINNGKPSNGPVEKRKGRGITKKDDIFSRKPDMPKIKILLNDHGQPVGKNSRELSSVVGCQVRKKLSLASEAQISERVAQFESLLLGTFLKTRHGKIIQKRKLPVPALIEEDTKKQPAQPTMQVIDEDTLNNMIHTVMHHALINQSSVLPLKHLIGSSPVQALQLPQYTQGQHLKLPLHLQRILMKEFKNIGGMHRGLPWGHLAAQPLLGLAQTHGGPATRPSCPGHGPATRARPSGPAPRARAVPALACAVALPPELDLAPELGSASRRASKLGVTQGAEEACWRWLCSPEEVMVDGYGKVGTRRAAATIPAIQTSMVDDLEPNLDSECARS</sequence>
<proteinExistence type="predicted"/>
<reference evidence="2" key="2">
    <citation type="submission" date="2021-12" db="EMBL/GenBank/DDBJ databases">
        <title>Resequencing data analysis of finger millet.</title>
        <authorList>
            <person name="Hatakeyama M."/>
            <person name="Aluri S."/>
            <person name="Balachadran M.T."/>
            <person name="Sivarajan S.R."/>
            <person name="Poveda L."/>
            <person name="Shimizu-Inatsugi R."/>
            <person name="Schlapbach R."/>
            <person name="Sreeman S.M."/>
            <person name="Shimizu K.K."/>
        </authorList>
    </citation>
    <scope>NUCLEOTIDE SEQUENCE</scope>
</reference>
<feature type="region of interest" description="Disordered" evidence="1">
    <location>
        <begin position="42"/>
        <end position="64"/>
    </location>
</feature>
<accession>A0AAV5DLS9</accession>
<dbReference type="AlphaFoldDB" id="A0AAV5DLS9"/>
<dbReference type="Proteomes" id="UP001054889">
    <property type="component" value="Unassembled WGS sequence"/>
</dbReference>
<name>A0AAV5DLS9_ELECO</name>
<evidence type="ECO:0000313" key="3">
    <source>
        <dbReference type="Proteomes" id="UP001054889"/>
    </source>
</evidence>
<dbReference type="EMBL" id="BQKI01000020">
    <property type="protein sequence ID" value="GJN11923.1"/>
    <property type="molecule type" value="Genomic_DNA"/>
</dbReference>
<organism evidence="2 3">
    <name type="scientific">Eleusine coracana subsp. coracana</name>
    <dbReference type="NCBI Taxonomy" id="191504"/>
    <lineage>
        <taxon>Eukaryota</taxon>
        <taxon>Viridiplantae</taxon>
        <taxon>Streptophyta</taxon>
        <taxon>Embryophyta</taxon>
        <taxon>Tracheophyta</taxon>
        <taxon>Spermatophyta</taxon>
        <taxon>Magnoliopsida</taxon>
        <taxon>Liliopsida</taxon>
        <taxon>Poales</taxon>
        <taxon>Poaceae</taxon>
        <taxon>PACMAD clade</taxon>
        <taxon>Chloridoideae</taxon>
        <taxon>Cynodonteae</taxon>
        <taxon>Eleusininae</taxon>
        <taxon>Eleusine</taxon>
    </lineage>
</organism>
<evidence type="ECO:0000313" key="2">
    <source>
        <dbReference type="EMBL" id="GJN11923.1"/>
    </source>
</evidence>
<comment type="caution">
    <text evidence="2">The sequence shown here is derived from an EMBL/GenBank/DDBJ whole genome shotgun (WGS) entry which is preliminary data.</text>
</comment>
<gene>
    <name evidence="2" type="primary">ga30161</name>
    <name evidence="2" type="ORF">PR202_ga30161</name>
</gene>
<feature type="compositionally biased region" description="Low complexity" evidence="1">
    <location>
        <begin position="323"/>
        <end position="336"/>
    </location>
</feature>
<keyword evidence="3" id="KW-1185">Reference proteome</keyword>